<reference evidence="2" key="1">
    <citation type="submission" date="2023-10" db="EMBL/GenBank/DDBJ databases">
        <authorList>
            <person name="Chen Y."/>
            <person name="Shah S."/>
            <person name="Dougan E. K."/>
            <person name="Thang M."/>
            <person name="Chan C."/>
        </authorList>
    </citation>
    <scope>NUCLEOTIDE SEQUENCE [LARGE SCALE GENOMIC DNA]</scope>
</reference>
<feature type="non-terminal residue" evidence="2">
    <location>
        <position position="1"/>
    </location>
</feature>
<feature type="region of interest" description="Disordered" evidence="1">
    <location>
        <begin position="85"/>
        <end position="123"/>
    </location>
</feature>
<accession>A0ABN9V313</accession>
<evidence type="ECO:0000313" key="3">
    <source>
        <dbReference type="Proteomes" id="UP001189429"/>
    </source>
</evidence>
<gene>
    <name evidence="2" type="ORF">PCOR1329_LOCUS53954</name>
</gene>
<dbReference type="EMBL" id="CAUYUJ010016585">
    <property type="protein sequence ID" value="CAK0866879.1"/>
    <property type="molecule type" value="Genomic_DNA"/>
</dbReference>
<protein>
    <submittedName>
        <fullName evidence="2">Uncharacterized protein</fullName>
    </submittedName>
</protein>
<evidence type="ECO:0000313" key="2">
    <source>
        <dbReference type="EMBL" id="CAK0866879.1"/>
    </source>
</evidence>
<dbReference type="Proteomes" id="UP001189429">
    <property type="component" value="Unassembled WGS sequence"/>
</dbReference>
<comment type="caution">
    <text evidence="2">The sequence shown here is derived from an EMBL/GenBank/DDBJ whole genome shotgun (WGS) entry which is preliminary data.</text>
</comment>
<organism evidence="2 3">
    <name type="scientific">Prorocentrum cordatum</name>
    <dbReference type="NCBI Taxonomy" id="2364126"/>
    <lineage>
        <taxon>Eukaryota</taxon>
        <taxon>Sar</taxon>
        <taxon>Alveolata</taxon>
        <taxon>Dinophyceae</taxon>
        <taxon>Prorocentrales</taxon>
        <taxon>Prorocentraceae</taxon>
        <taxon>Prorocentrum</taxon>
    </lineage>
</organism>
<evidence type="ECO:0000256" key="1">
    <source>
        <dbReference type="SAM" id="MobiDB-lite"/>
    </source>
</evidence>
<name>A0ABN9V313_9DINO</name>
<keyword evidence="3" id="KW-1185">Reference proteome</keyword>
<sequence>VCLFVSVFFFWREKEGEVCASARSQCLPPAEERELEMRLASISGMDGTGRLIRVVLCSVSLVAKVVTCSPCRGVREARYFRQEDDGFDEGMPMRSADSSSRPAPELIGASPAERPDAERQNLV</sequence>
<feature type="compositionally biased region" description="Basic and acidic residues" evidence="1">
    <location>
        <begin position="113"/>
        <end position="123"/>
    </location>
</feature>
<proteinExistence type="predicted"/>